<dbReference type="EMBL" id="FMVM01000001">
    <property type="protein sequence ID" value="SCX81416.1"/>
    <property type="molecule type" value="Genomic_DNA"/>
</dbReference>
<sequence>MDLNIEPIDKKKRDISKMVNELVRLNFAWWKNQGDPAIYEAFCTRLNELGSESIEVAESCFLQLNFWAKQHGYEYQRLHRFQIRLLIAEVVIDIKVNDYDYEFYLLVNDKPRRLFKNPADIEPWIENELLPSLK</sequence>
<keyword evidence="2" id="KW-1185">Reference proteome</keyword>
<proteinExistence type="predicted"/>
<reference evidence="2" key="1">
    <citation type="submission" date="2016-10" db="EMBL/GenBank/DDBJ databases">
        <authorList>
            <person name="Varghese N."/>
            <person name="Submissions S."/>
        </authorList>
    </citation>
    <scope>NUCLEOTIDE SEQUENCE [LARGE SCALE GENOMIC DNA]</scope>
    <source>
        <strain evidence="2">BL9</strain>
    </source>
</reference>
<name>A0A1G5AU71_9BACL</name>
<accession>A0A1G5AU71</accession>
<evidence type="ECO:0000313" key="2">
    <source>
        <dbReference type="Proteomes" id="UP000198538"/>
    </source>
</evidence>
<evidence type="ECO:0000313" key="1">
    <source>
        <dbReference type="EMBL" id="SCX81416.1"/>
    </source>
</evidence>
<dbReference type="Proteomes" id="UP000198538">
    <property type="component" value="Unassembled WGS sequence"/>
</dbReference>
<dbReference type="AlphaFoldDB" id="A0A1G5AU71"/>
<gene>
    <name evidence="1" type="ORF">SAMN05720606_101106</name>
</gene>
<organism evidence="1 2">
    <name type="scientific">Paenibacillus polysaccharolyticus</name>
    <dbReference type="NCBI Taxonomy" id="582692"/>
    <lineage>
        <taxon>Bacteria</taxon>
        <taxon>Bacillati</taxon>
        <taxon>Bacillota</taxon>
        <taxon>Bacilli</taxon>
        <taxon>Bacillales</taxon>
        <taxon>Paenibacillaceae</taxon>
        <taxon>Paenibacillus</taxon>
    </lineage>
</organism>
<protein>
    <submittedName>
        <fullName evidence="1">Uncharacterized protein</fullName>
    </submittedName>
</protein>
<dbReference type="RefSeq" id="WP_090914889.1">
    <property type="nucleotide sequence ID" value="NZ_FMVM01000001.1"/>
</dbReference>